<dbReference type="PROSITE" id="PS51192">
    <property type="entry name" value="HELICASE_ATP_BIND_1"/>
    <property type="match status" value="1"/>
</dbReference>
<dbReference type="InterPro" id="IPR032284">
    <property type="entry name" value="RecQ_Zn-bd"/>
</dbReference>
<dbReference type="Gene3D" id="1.10.10.10">
    <property type="entry name" value="Winged helix-like DNA-binding domain superfamily/Winged helix DNA-binding domain"/>
    <property type="match status" value="1"/>
</dbReference>
<dbReference type="Pfam" id="PF00270">
    <property type="entry name" value="DEAD"/>
    <property type="match status" value="1"/>
</dbReference>
<dbReference type="PANTHER" id="PTHR13710:SF84">
    <property type="entry name" value="ATP-DEPENDENT DNA HELICASE RECS-RELATED"/>
    <property type="match status" value="1"/>
</dbReference>
<dbReference type="Pfam" id="PF00271">
    <property type="entry name" value="Helicase_C"/>
    <property type="match status" value="1"/>
</dbReference>
<dbReference type="InterPro" id="IPR027417">
    <property type="entry name" value="P-loop_NTPase"/>
</dbReference>
<keyword evidence="3 10" id="KW-0347">Helicase</keyword>
<dbReference type="Proteomes" id="UP000636505">
    <property type="component" value="Unassembled WGS sequence"/>
</dbReference>
<dbReference type="GO" id="GO:0043138">
    <property type="term" value="F:3'-5' DNA helicase activity"/>
    <property type="evidence" value="ECO:0007669"/>
    <property type="project" value="TreeGrafter"/>
</dbReference>
<dbReference type="CDD" id="cd17920">
    <property type="entry name" value="DEXHc_RecQ"/>
    <property type="match status" value="1"/>
</dbReference>
<dbReference type="PANTHER" id="PTHR13710">
    <property type="entry name" value="DNA HELICASE RECQ FAMILY MEMBER"/>
    <property type="match status" value="1"/>
</dbReference>
<dbReference type="EMBL" id="JADEXG010000021">
    <property type="protein sequence ID" value="MBE9077794.1"/>
    <property type="molecule type" value="Genomic_DNA"/>
</dbReference>
<keyword evidence="11" id="KW-1185">Reference proteome</keyword>
<dbReference type="CDD" id="cd18794">
    <property type="entry name" value="SF2_C_RecQ"/>
    <property type="match status" value="1"/>
</dbReference>
<dbReference type="GO" id="GO:0003677">
    <property type="term" value="F:DNA binding"/>
    <property type="evidence" value="ECO:0007669"/>
    <property type="project" value="UniProtKB-KW"/>
</dbReference>
<evidence type="ECO:0000256" key="1">
    <source>
        <dbReference type="ARBA" id="ARBA00022741"/>
    </source>
</evidence>
<dbReference type="PROSITE" id="PS51194">
    <property type="entry name" value="HELICASE_CTER"/>
    <property type="match status" value="1"/>
</dbReference>
<keyword evidence="4" id="KW-0067">ATP-binding</keyword>
<dbReference type="GO" id="GO:0016787">
    <property type="term" value="F:hydrolase activity"/>
    <property type="evidence" value="ECO:0007669"/>
    <property type="project" value="UniProtKB-KW"/>
</dbReference>
<proteinExistence type="predicted"/>
<sequence>MNSSSPSNETPTAVLEQIAQQVFGYDSLRPAQLKVLESVLAGQDTLAVMPTGSGKSAIYQIAALRLPGMTVVISPLIALQQDQVDAIAAQDTVKAAVLNSNLSKTEREAVFDRLEREELEFIFLAPEQFSNQETRSRLETIRPSLFVVDEAHCVSEWGHDFRPDYLQLGGVIDSLGHPVVLALTATASPLVRQEILERLEMRDPAEIVHGFDRPNLYLSAYSFHEEAAKTKALLDAISQATLPGIVYVATRKAAEALSELLIAQDIHAAAYHAGLATAERDQIQDRFMADQIDVIVATNAFGMGIDKPNVRFVYHYHIPGSVDAYYQEIGRAGRDGEPADIKLFYRPDDMKRQRFFAGGGSVDEETLSDLAQLIEAAPDALPEEQLLEHGDLSQAKLATALENLEAAGLIERGPGGEISAIATDVESAVDQAMTQQERRQKFDQSRLKMVSGYAETQSCRRAYILSYFGEPFEPPCGKCDRCEARESLGSAAEDSFQPFPISSTIIHTNFGKGQVLRYEEDKVCVLFETVGYKTFVTQMIADSVTCL</sequence>
<gene>
    <name evidence="10" type="ORF">IQ241_10890</name>
</gene>
<keyword evidence="2" id="KW-0378">Hydrolase</keyword>
<dbReference type="GO" id="GO:0030894">
    <property type="term" value="C:replisome"/>
    <property type="evidence" value="ECO:0007669"/>
    <property type="project" value="TreeGrafter"/>
</dbReference>
<dbReference type="InterPro" id="IPR004589">
    <property type="entry name" value="DNA_helicase_ATP-dep_RecQ"/>
</dbReference>
<dbReference type="InterPro" id="IPR036388">
    <property type="entry name" value="WH-like_DNA-bd_sf"/>
</dbReference>
<evidence type="ECO:0000256" key="3">
    <source>
        <dbReference type="ARBA" id="ARBA00022806"/>
    </source>
</evidence>
<dbReference type="SMART" id="SM00490">
    <property type="entry name" value="HELICc"/>
    <property type="match status" value="1"/>
</dbReference>
<dbReference type="InterPro" id="IPR011545">
    <property type="entry name" value="DEAD/DEAH_box_helicase_dom"/>
</dbReference>
<evidence type="ECO:0000256" key="2">
    <source>
        <dbReference type="ARBA" id="ARBA00022801"/>
    </source>
</evidence>
<dbReference type="Gene3D" id="3.40.50.300">
    <property type="entry name" value="P-loop containing nucleotide triphosphate hydrolases"/>
    <property type="match status" value="2"/>
</dbReference>
<accession>A0A8J7DR51</accession>
<feature type="domain" description="Helicase ATP-binding" evidence="8">
    <location>
        <begin position="36"/>
        <end position="205"/>
    </location>
</feature>
<dbReference type="GO" id="GO:0005524">
    <property type="term" value="F:ATP binding"/>
    <property type="evidence" value="ECO:0007669"/>
    <property type="project" value="UniProtKB-KW"/>
</dbReference>
<evidence type="ECO:0000313" key="10">
    <source>
        <dbReference type="EMBL" id="MBE9077794.1"/>
    </source>
</evidence>
<dbReference type="NCBIfam" id="TIGR00614">
    <property type="entry name" value="recQ_fam"/>
    <property type="match status" value="1"/>
</dbReference>
<dbReference type="GO" id="GO:0006310">
    <property type="term" value="P:DNA recombination"/>
    <property type="evidence" value="ECO:0007669"/>
    <property type="project" value="InterPro"/>
</dbReference>
<dbReference type="PROSITE" id="PS00690">
    <property type="entry name" value="DEAH_ATP_HELICASE"/>
    <property type="match status" value="1"/>
</dbReference>
<name>A0A8J7DR51_9CYAN</name>
<dbReference type="InterPro" id="IPR001650">
    <property type="entry name" value="Helicase_C-like"/>
</dbReference>
<evidence type="ECO:0000313" key="11">
    <source>
        <dbReference type="Proteomes" id="UP000636505"/>
    </source>
</evidence>
<feature type="domain" description="Helicase C-terminal" evidence="9">
    <location>
        <begin position="229"/>
        <end position="382"/>
    </location>
</feature>
<dbReference type="SUPFAM" id="SSF52540">
    <property type="entry name" value="P-loop containing nucleoside triphosphate hydrolases"/>
    <property type="match status" value="1"/>
</dbReference>
<evidence type="ECO:0000256" key="5">
    <source>
        <dbReference type="ARBA" id="ARBA00023125"/>
    </source>
</evidence>
<reference evidence="10" key="1">
    <citation type="submission" date="2020-10" db="EMBL/GenBank/DDBJ databases">
        <authorList>
            <person name="Castelo-Branco R."/>
            <person name="Eusebio N."/>
            <person name="Adriana R."/>
            <person name="Vieira A."/>
            <person name="Brugerolle De Fraissinette N."/>
            <person name="Rezende De Castro R."/>
            <person name="Schneider M.P."/>
            <person name="Vasconcelos V."/>
            <person name="Leao P.N."/>
        </authorList>
    </citation>
    <scope>NUCLEOTIDE SEQUENCE</scope>
    <source>
        <strain evidence="10">LEGE 07310</strain>
    </source>
</reference>
<evidence type="ECO:0000256" key="4">
    <source>
        <dbReference type="ARBA" id="ARBA00022840"/>
    </source>
</evidence>
<evidence type="ECO:0000259" key="8">
    <source>
        <dbReference type="PROSITE" id="PS51192"/>
    </source>
</evidence>
<dbReference type="GO" id="GO:0009378">
    <property type="term" value="F:four-way junction helicase activity"/>
    <property type="evidence" value="ECO:0007669"/>
    <property type="project" value="TreeGrafter"/>
</dbReference>
<organism evidence="10 11">
    <name type="scientific">Vasconcelosia minhoensis LEGE 07310</name>
    <dbReference type="NCBI Taxonomy" id="915328"/>
    <lineage>
        <taxon>Bacteria</taxon>
        <taxon>Bacillati</taxon>
        <taxon>Cyanobacteriota</taxon>
        <taxon>Cyanophyceae</taxon>
        <taxon>Nodosilineales</taxon>
        <taxon>Cymatolegaceae</taxon>
        <taxon>Vasconcelosia</taxon>
        <taxon>Vasconcelosia minhoensis</taxon>
    </lineage>
</organism>
<dbReference type="InterPro" id="IPR014001">
    <property type="entry name" value="Helicase_ATP-bd"/>
</dbReference>
<dbReference type="GO" id="GO:0043590">
    <property type="term" value="C:bacterial nucleoid"/>
    <property type="evidence" value="ECO:0007669"/>
    <property type="project" value="TreeGrafter"/>
</dbReference>
<evidence type="ECO:0000259" key="9">
    <source>
        <dbReference type="PROSITE" id="PS51194"/>
    </source>
</evidence>
<dbReference type="SMART" id="SM00487">
    <property type="entry name" value="DEXDc"/>
    <property type="match status" value="1"/>
</dbReference>
<dbReference type="GO" id="GO:0006281">
    <property type="term" value="P:DNA repair"/>
    <property type="evidence" value="ECO:0007669"/>
    <property type="project" value="TreeGrafter"/>
</dbReference>
<keyword evidence="5" id="KW-0238">DNA-binding</keyword>
<dbReference type="AlphaFoldDB" id="A0A8J7DR51"/>
<dbReference type="Pfam" id="PF16124">
    <property type="entry name" value="RecQ_Zn_bind"/>
    <property type="match status" value="1"/>
</dbReference>
<evidence type="ECO:0000256" key="7">
    <source>
        <dbReference type="ARBA" id="ARBA00044550"/>
    </source>
</evidence>
<keyword evidence="1" id="KW-0547">Nucleotide-binding</keyword>
<evidence type="ECO:0000256" key="6">
    <source>
        <dbReference type="ARBA" id="ARBA00044535"/>
    </source>
</evidence>
<dbReference type="InterPro" id="IPR002464">
    <property type="entry name" value="DNA/RNA_helicase_DEAH_CS"/>
</dbReference>
<dbReference type="GO" id="GO:0005737">
    <property type="term" value="C:cytoplasm"/>
    <property type="evidence" value="ECO:0007669"/>
    <property type="project" value="TreeGrafter"/>
</dbReference>
<protein>
    <recommendedName>
        <fullName evidence="6">ATP-dependent DNA helicase RecQ</fullName>
    </recommendedName>
    <alternativeName>
        <fullName evidence="7">DNA 3'-5' helicase RecQ</fullName>
    </alternativeName>
</protein>
<dbReference type="RefSeq" id="WP_193906934.1">
    <property type="nucleotide sequence ID" value="NZ_JADEXG010000021.1"/>
</dbReference>
<comment type="caution">
    <text evidence="10">The sequence shown here is derived from an EMBL/GenBank/DDBJ whole genome shotgun (WGS) entry which is preliminary data.</text>
</comment>